<dbReference type="EnsemblBacteria" id="ABC18635">
    <property type="protein sequence ID" value="ABC18635"/>
    <property type="gene ID" value="Moth_0301"/>
</dbReference>
<sequence>MKPKIVLKSKYLKELQEERGITDVALAKLAFLNPSQIWRVKERRSNPGPEFIAGILNAFPDKNFNDLFFILNPLQESQEGRISNFNLSKKG</sequence>
<proteinExistence type="predicted"/>
<dbReference type="EMBL" id="CP000232">
    <property type="protein sequence ID" value="ABC18635.1"/>
    <property type="molecule type" value="Genomic_DNA"/>
</dbReference>
<dbReference type="AlphaFoldDB" id="Q2RLQ4"/>
<evidence type="ECO:0008006" key="2">
    <source>
        <dbReference type="Google" id="ProtNLM"/>
    </source>
</evidence>
<reference evidence="1" key="1">
    <citation type="submission" date="2005-12" db="EMBL/GenBank/DDBJ databases">
        <title>Complete sequence of Moorella thermoacetica ATCC 39073.</title>
        <authorList>
            <consortium name="US DOE Joint Genome Institute"/>
            <person name="Copeland A."/>
            <person name="Lucas S."/>
            <person name="Lapidus A."/>
            <person name="Barry K."/>
            <person name="Detter J.C."/>
            <person name="Glavina T."/>
            <person name="Hammon N."/>
            <person name="Israni S."/>
            <person name="Pitluck S."/>
            <person name="Chertkov O."/>
            <person name="Saunders E.H."/>
            <person name="Brettin T."/>
            <person name="Bruce D."/>
            <person name="Han C."/>
            <person name="Tapia R."/>
            <person name="Gilna P."/>
            <person name="Schmutz J."/>
            <person name="Larimer F."/>
            <person name="Land M."/>
            <person name="Kyrpides N."/>
            <person name="Anderson I."/>
            <person name="Richardson P."/>
            <person name="Ragsdale S."/>
        </authorList>
    </citation>
    <scope>NUCLEOTIDE SEQUENCE</scope>
    <source>
        <strain evidence="1">ATCC 39073</strain>
    </source>
</reference>
<dbReference type="KEGG" id="mta:Moth_0301"/>
<dbReference type="GO" id="GO:0003677">
    <property type="term" value="F:DNA binding"/>
    <property type="evidence" value="ECO:0007669"/>
    <property type="project" value="InterPro"/>
</dbReference>
<dbReference type="PATRIC" id="fig|264732.11.peg.322"/>
<dbReference type="SUPFAM" id="SSF47413">
    <property type="entry name" value="lambda repressor-like DNA-binding domains"/>
    <property type="match status" value="1"/>
</dbReference>
<dbReference type="OrthoDB" id="2973435at2"/>
<dbReference type="InterPro" id="IPR010982">
    <property type="entry name" value="Lambda_DNA-bd_dom_sf"/>
</dbReference>
<gene>
    <name evidence="1" type="ordered locus">Moth_0301</name>
</gene>
<organism evidence="1">
    <name type="scientific">Moorella thermoacetica (strain ATCC 39073 / JCM 9320)</name>
    <dbReference type="NCBI Taxonomy" id="264732"/>
    <lineage>
        <taxon>Bacteria</taxon>
        <taxon>Bacillati</taxon>
        <taxon>Bacillota</taxon>
        <taxon>Clostridia</taxon>
        <taxon>Neomoorellales</taxon>
        <taxon>Neomoorellaceae</taxon>
        <taxon>Neomoorella</taxon>
    </lineage>
</organism>
<name>Q2RLQ4_MOOTA</name>
<dbReference type="STRING" id="264732.Moth_0301"/>
<evidence type="ECO:0000313" key="1">
    <source>
        <dbReference type="EMBL" id="ABC18635.1"/>
    </source>
</evidence>
<dbReference type="HOGENOM" id="CLU_187625_0_0_9"/>
<accession>Q2RLQ4</accession>
<protein>
    <recommendedName>
        <fullName evidence="2">HTH cro/C1-type domain-containing protein</fullName>
    </recommendedName>
</protein>